<dbReference type="OrthoDB" id="2887at2759"/>
<dbReference type="VEuPathDB" id="FungiDB:CNC06440"/>
<name>Q5KJI4_CRYD1</name>
<keyword evidence="11" id="KW-0520">NAD</keyword>
<dbReference type="RefSeq" id="XP_569900.1">
    <property type="nucleotide sequence ID" value="XM_569900.2"/>
</dbReference>
<dbReference type="eggNOG" id="KOG0693">
    <property type="taxonomic scope" value="Eukaryota"/>
</dbReference>
<dbReference type="GO" id="GO:0004512">
    <property type="term" value="F:inositol-3-phosphate synthase activity"/>
    <property type="evidence" value="ECO:0000318"/>
    <property type="project" value="GO_Central"/>
</dbReference>
<dbReference type="UniPathway" id="UPA00823">
    <property type="reaction ID" value="UER00787"/>
</dbReference>
<dbReference type="EC" id="5.5.1.4" evidence="7"/>
<dbReference type="Pfam" id="PF07994">
    <property type="entry name" value="NAD_binding_5"/>
    <property type="match status" value="1"/>
</dbReference>
<keyword evidence="9" id="KW-0444">Lipid biosynthesis</keyword>
<dbReference type="OMA" id="VYVPMKE"/>
<keyword evidence="14" id="KW-0413">Isomerase</keyword>
<dbReference type="HOGENOM" id="CLU_021486_2_0_1"/>
<keyword evidence="10" id="KW-0398">Inositol biosynthesis</keyword>
<evidence type="ECO:0000256" key="12">
    <source>
        <dbReference type="ARBA" id="ARBA00023098"/>
    </source>
</evidence>
<evidence type="ECO:0000256" key="8">
    <source>
        <dbReference type="ARBA" id="ARBA00022490"/>
    </source>
</evidence>
<dbReference type="Proteomes" id="UP000002149">
    <property type="component" value="Chromosome 3"/>
</dbReference>
<gene>
    <name evidence="20" type="ordered locus">CNC06440</name>
</gene>
<dbReference type="SUPFAM" id="SSF51735">
    <property type="entry name" value="NAD(P)-binding Rossmann-fold domains"/>
    <property type="match status" value="1"/>
</dbReference>
<evidence type="ECO:0000259" key="19">
    <source>
        <dbReference type="Pfam" id="PF01658"/>
    </source>
</evidence>
<evidence type="ECO:0000256" key="13">
    <source>
        <dbReference type="ARBA" id="ARBA00023209"/>
    </source>
</evidence>
<dbReference type="FunFam" id="3.40.50.720:FF:000334">
    <property type="entry name" value="Inositol-3-phosphate synthase"/>
    <property type="match status" value="1"/>
</dbReference>
<dbReference type="GO" id="GO:0006021">
    <property type="term" value="P:inositol biosynthetic process"/>
    <property type="evidence" value="ECO:0000318"/>
    <property type="project" value="GO_Central"/>
</dbReference>
<comment type="similarity">
    <text evidence="5">Belongs to the myo-inositol 1-phosphate synthase family.</text>
</comment>
<comment type="subcellular location">
    <subcellularLocation>
        <location evidence="3">Cytoplasm</location>
    </subcellularLocation>
</comment>
<proteinExistence type="inferred from homology"/>
<dbReference type="KEGG" id="cne:CNC06440"/>
<evidence type="ECO:0000256" key="14">
    <source>
        <dbReference type="ARBA" id="ARBA00023235"/>
    </source>
</evidence>
<dbReference type="GO" id="GO:0008654">
    <property type="term" value="P:phospholipid biosynthetic process"/>
    <property type="evidence" value="ECO:0007669"/>
    <property type="project" value="UniProtKB-KW"/>
</dbReference>
<evidence type="ECO:0000256" key="11">
    <source>
        <dbReference type="ARBA" id="ARBA00023027"/>
    </source>
</evidence>
<keyword evidence="8" id="KW-0963">Cytoplasm</keyword>
<evidence type="ECO:0000256" key="10">
    <source>
        <dbReference type="ARBA" id="ARBA00022550"/>
    </source>
</evidence>
<dbReference type="PANTHER" id="PTHR11510">
    <property type="entry name" value="MYO-INOSITOL-1 PHOSPHATE SYNTHASE"/>
    <property type="match status" value="1"/>
</dbReference>
<dbReference type="SUPFAM" id="SSF55347">
    <property type="entry name" value="Glyceraldehyde-3-phosphate dehydrogenase-like, C-terminal domain"/>
    <property type="match status" value="1"/>
</dbReference>
<feature type="domain" description="Myo-inositol-1-phosphate synthase GAPDH-like" evidence="19">
    <location>
        <begin position="342"/>
        <end position="469"/>
    </location>
</feature>
<keyword evidence="13" id="KW-0594">Phospholipid biosynthesis</keyword>
<evidence type="ECO:0000256" key="16">
    <source>
        <dbReference type="ARBA" id="ARBA00032949"/>
    </source>
</evidence>
<dbReference type="PaxDb" id="214684-Q5KJI4"/>
<comment type="cofactor">
    <cofactor evidence="2">
        <name>NAD(+)</name>
        <dbReference type="ChEBI" id="CHEBI:57540"/>
    </cofactor>
</comment>
<evidence type="ECO:0000256" key="1">
    <source>
        <dbReference type="ARBA" id="ARBA00000113"/>
    </source>
</evidence>
<keyword evidence="21" id="KW-1185">Reference proteome</keyword>
<dbReference type="STRING" id="214684.Q5KJI4"/>
<evidence type="ECO:0000256" key="9">
    <source>
        <dbReference type="ARBA" id="ARBA00022516"/>
    </source>
</evidence>
<dbReference type="InParanoid" id="Q5KJI4"/>
<dbReference type="Gene3D" id="3.40.50.720">
    <property type="entry name" value="NAD(P)-binding Rossmann-like Domain"/>
    <property type="match status" value="2"/>
</dbReference>
<dbReference type="GeneID" id="3256678"/>
<evidence type="ECO:0000313" key="20">
    <source>
        <dbReference type="EMBL" id="AAW42593.1"/>
    </source>
</evidence>
<dbReference type="EMBL" id="AE017343">
    <property type="protein sequence ID" value="AAW42593.1"/>
    <property type="molecule type" value="Genomic_DNA"/>
</dbReference>
<keyword evidence="12" id="KW-0443">Lipid metabolism</keyword>
<protein>
    <recommendedName>
        <fullName evidence="17">Inositol-3-phosphate synthase</fullName>
        <ecNumber evidence="7">5.5.1.4</ecNumber>
    </recommendedName>
    <alternativeName>
        <fullName evidence="16">Myo-inositol 1-phosphate synthase</fullName>
    </alternativeName>
</protein>
<evidence type="ECO:0000256" key="5">
    <source>
        <dbReference type="ARBA" id="ARBA00010813"/>
    </source>
</evidence>
<dbReference type="GO" id="GO:0005737">
    <property type="term" value="C:cytoplasm"/>
    <property type="evidence" value="ECO:0000318"/>
    <property type="project" value="GO_Central"/>
</dbReference>
<dbReference type="AlphaFoldDB" id="Q5KJI4"/>
<evidence type="ECO:0000256" key="3">
    <source>
        <dbReference type="ARBA" id="ARBA00004496"/>
    </source>
</evidence>
<comment type="catalytic activity">
    <reaction evidence="1">
        <text>D-glucose 6-phosphate = 1D-myo-inositol 3-phosphate</text>
        <dbReference type="Rhea" id="RHEA:10716"/>
        <dbReference type="ChEBI" id="CHEBI:58401"/>
        <dbReference type="ChEBI" id="CHEBI:61548"/>
        <dbReference type="EC" id="5.5.1.4"/>
    </reaction>
</comment>
<accession>Q5KJI4</accession>
<dbReference type="PIRSF" id="PIRSF015578">
    <property type="entry name" value="Myoinos-ppht_syn"/>
    <property type="match status" value="1"/>
</dbReference>
<evidence type="ECO:0000256" key="4">
    <source>
        <dbReference type="ARBA" id="ARBA00005117"/>
    </source>
</evidence>
<dbReference type="InterPro" id="IPR036291">
    <property type="entry name" value="NAD(P)-bd_dom_sf"/>
</dbReference>
<comment type="pathway">
    <text evidence="4">Polyol metabolism; myo-inositol biosynthesis; myo-inositol from D-glucose 6-phosphate: step 1/2.</text>
</comment>
<evidence type="ECO:0000313" key="21">
    <source>
        <dbReference type="Proteomes" id="UP000002149"/>
    </source>
</evidence>
<accession>Q55WR3</accession>
<evidence type="ECO:0000256" key="15">
    <source>
        <dbReference type="ARBA" id="ARBA00023264"/>
    </source>
</evidence>
<comment type="subunit">
    <text evidence="6">Homotetramer.</text>
</comment>
<feature type="compositionally biased region" description="Polar residues" evidence="18">
    <location>
        <begin position="13"/>
        <end position="22"/>
    </location>
</feature>
<organism evidence="20 21">
    <name type="scientific">Cryptococcus deneoformans (strain JEC21 / ATCC MYA-565)</name>
    <name type="common">Cryptococcus neoformans var. neoformans serotype D</name>
    <dbReference type="NCBI Taxonomy" id="214684"/>
    <lineage>
        <taxon>Eukaryota</taxon>
        <taxon>Fungi</taxon>
        <taxon>Dikarya</taxon>
        <taxon>Basidiomycota</taxon>
        <taxon>Agaricomycotina</taxon>
        <taxon>Tremellomycetes</taxon>
        <taxon>Tremellales</taxon>
        <taxon>Cryptococcaceae</taxon>
        <taxon>Cryptococcus</taxon>
        <taxon>Cryptococcus neoformans species complex</taxon>
    </lineage>
</organism>
<evidence type="ECO:0000256" key="6">
    <source>
        <dbReference type="ARBA" id="ARBA00011881"/>
    </source>
</evidence>
<evidence type="ECO:0000256" key="7">
    <source>
        <dbReference type="ARBA" id="ARBA00012125"/>
    </source>
</evidence>
<feature type="region of interest" description="Disordered" evidence="18">
    <location>
        <begin position="1"/>
        <end position="36"/>
    </location>
</feature>
<evidence type="ECO:0000256" key="18">
    <source>
        <dbReference type="SAM" id="MobiDB-lite"/>
    </source>
</evidence>
<reference evidence="20 21" key="1">
    <citation type="journal article" date="2005" name="Science">
        <title>The genome of the basidiomycetous yeast and human pathogen Cryptococcus neoformans.</title>
        <authorList>
            <person name="Loftus B.J."/>
            <person name="Fung E."/>
            <person name="Roncaglia P."/>
            <person name="Rowley D."/>
            <person name="Amedeo P."/>
            <person name="Bruno D."/>
            <person name="Vamathevan J."/>
            <person name="Miranda M."/>
            <person name="Anderson I.J."/>
            <person name="Fraser J.A."/>
            <person name="Allen J.E."/>
            <person name="Bosdet I.E."/>
            <person name="Brent M.R."/>
            <person name="Chiu R."/>
            <person name="Doering T.L."/>
            <person name="Donlin M.J."/>
            <person name="D'Souza C.A."/>
            <person name="Fox D.S."/>
            <person name="Grinberg V."/>
            <person name="Fu J."/>
            <person name="Fukushima M."/>
            <person name="Haas B.J."/>
            <person name="Huang J.C."/>
            <person name="Janbon G."/>
            <person name="Jones S.J."/>
            <person name="Koo H.L."/>
            <person name="Krzywinski M.I."/>
            <person name="Kwon-Chung J.K."/>
            <person name="Lengeler K.B."/>
            <person name="Maiti R."/>
            <person name="Marra M.A."/>
            <person name="Marra R.E."/>
            <person name="Mathewson C.A."/>
            <person name="Mitchell T.G."/>
            <person name="Pertea M."/>
            <person name="Riggs F.R."/>
            <person name="Salzberg S.L."/>
            <person name="Schein J.E."/>
            <person name="Shvartsbeyn A."/>
            <person name="Shin H."/>
            <person name="Shumway M."/>
            <person name="Specht C.A."/>
            <person name="Suh B.B."/>
            <person name="Tenney A."/>
            <person name="Utterback T.R."/>
            <person name="Wickes B.L."/>
            <person name="Wortman J.R."/>
            <person name="Wye N.H."/>
            <person name="Kronstad J.W."/>
            <person name="Lodge J.K."/>
            <person name="Heitman J."/>
            <person name="Davis R.W."/>
            <person name="Fraser C.M."/>
            <person name="Hyman R.W."/>
        </authorList>
    </citation>
    <scope>NUCLEOTIDE SEQUENCE [LARGE SCALE GENOMIC DNA]</scope>
    <source>
        <strain evidence="21">JEC21 / ATCC MYA-565</strain>
    </source>
</reference>
<sequence length="558" mass="61231">MSPTALDARGHNDSFSLPAQDQSEVHPSARRTPEGGLIKVESDSTVYEADGIKAKFTDRGASVIKGPDGKLSVKKTEKNFEFFTKSKVGRVGLMLVGLGGNNGTTVLATNLANKHNISWHTKNGIQQPNYIGSVVRASTVRLGTDPATGKDVFVPISDMLPMVHPNDFVIGGWDISSLSMDKAMLRAKVLEWDLQRQLIPLMEDVKPLPSIYYPDFIAANQADRADNLIPGGDKKAHLEHIRADIRRFKADNHLDSVVVLWTANTERYADIIPGVNDTANNLLKAVETSHEEVSPSTIFAIASILEGVPFINGSPQNTFVPGCIELAEKHKAFIGGDDFKSGQTKVKSVLAEFLVNAGIKPLSISSYNHLGNNDGKNLSSQRQFRSKEISKSSVVDDMVAANHILYKTAEDLSKATGEVVKKGEHPDHIVVIKHVPAVGDSKRAIDEYYSELLMGGRNVMNIFNECEDSLLATPLIFDLAILAELLTRVTYRENATGEWQPLYSVLSLLSYMLKAPLVKPGEDVVNSLNRQRNALEQFLKACLGLEHSNDLLLNTRVW</sequence>
<keyword evidence="15" id="KW-1208">Phospholipid metabolism</keyword>
<evidence type="ECO:0000256" key="17">
    <source>
        <dbReference type="ARBA" id="ARBA00070063"/>
    </source>
</evidence>
<dbReference type="InterPro" id="IPR013021">
    <property type="entry name" value="Myo-inos-1-P_Synthase_GAPDH"/>
</dbReference>
<dbReference type="Pfam" id="PF01658">
    <property type="entry name" value="Inos-1-P_synth"/>
    <property type="match status" value="1"/>
</dbReference>
<evidence type="ECO:0000256" key="2">
    <source>
        <dbReference type="ARBA" id="ARBA00001911"/>
    </source>
</evidence>
<dbReference type="FunFam" id="3.40.50.720:FF:000069">
    <property type="entry name" value="Inositol-3-phosphate synthase 1"/>
    <property type="match status" value="1"/>
</dbReference>
<dbReference type="InterPro" id="IPR002587">
    <property type="entry name" value="Myo-inos-1-P_Synthase"/>
</dbReference>